<dbReference type="Proteomes" id="UP000499080">
    <property type="component" value="Unassembled WGS sequence"/>
</dbReference>
<gene>
    <name evidence="2" type="ORF">AVEN_172329_1</name>
</gene>
<feature type="region of interest" description="Disordered" evidence="1">
    <location>
        <begin position="1"/>
        <end position="45"/>
    </location>
</feature>
<feature type="compositionally biased region" description="Basic residues" evidence="1">
    <location>
        <begin position="1"/>
        <end position="10"/>
    </location>
</feature>
<proteinExistence type="predicted"/>
<accession>A0A4Y2E1Y5</accession>
<dbReference type="EMBL" id="BGPR01000490">
    <property type="protein sequence ID" value="GBM22981.1"/>
    <property type="molecule type" value="Genomic_DNA"/>
</dbReference>
<reference evidence="2 3" key="1">
    <citation type="journal article" date="2019" name="Sci. Rep.">
        <title>Orb-weaving spider Araneus ventricosus genome elucidates the spidroin gene catalogue.</title>
        <authorList>
            <person name="Kono N."/>
            <person name="Nakamura H."/>
            <person name="Ohtoshi R."/>
            <person name="Moran D.A.P."/>
            <person name="Shinohara A."/>
            <person name="Yoshida Y."/>
            <person name="Fujiwara M."/>
            <person name="Mori M."/>
            <person name="Tomita M."/>
            <person name="Arakawa K."/>
        </authorList>
    </citation>
    <scope>NUCLEOTIDE SEQUENCE [LARGE SCALE GENOMIC DNA]</scope>
</reference>
<evidence type="ECO:0000313" key="2">
    <source>
        <dbReference type="EMBL" id="GBM22981.1"/>
    </source>
</evidence>
<sequence length="149" mass="16283">MHQAGIKRHCPLGTHNTPSPSVRATSGSACGPVPPPQSQPKLPARDGRGEQLLVISLNCRSFFICSFLPSSRPLSGAERASAILGKEMEVGRGMATMLCRREDRLVWVARVVCWKWCLASFRRLLGMVFLGFRKTILCSEGNVGSFAPK</sequence>
<name>A0A4Y2E1Y5_ARAVE</name>
<feature type="compositionally biased region" description="Polar residues" evidence="1">
    <location>
        <begin position="14"/>
        <end position="28"/>
    </location>
</feature>
<keyword evidence="3" id="KW-1185">Reference proteome</keyword>
<evidence type="ECO:0000256" key="1">
    <source>
        <dbReference type="SAM" id="MobiDB-lite"/>
    </source>
</evidence>
<organism evidence="2 3">
    <name type="scientific">Araneus ventricosus</name>
    <name type="common">Orbweaver spider</name>
    <name type="synonym">Epeira ventricosa</name>
    <dbReference type="NCBI Taxonomy" id="182803"/>
    <lineage>
        <taxon>Eukaryota</taxon>
        <taxon>Metazoa</taxon>
        <taxon>Ecdysozoa</taxon>
        <taxon>Arthropoda</taxon>
        <taxon>Chelicerata</taxon>
        <taxon>Arachnida</taxon>
        <taxon>Araneae</taxon>
        <taxon>Araneomorphae</taxon>
        <taxon>Entelegynae</taxon>
        <taxon>Araneoidea</taxon>
        <taxon>Araneidae</taxon>
        <taxon>Araneus</taxon>
    </lineage>
</organism>
<comment type="caution">
    <text evidence="2">The sequence shown here is derived from an EMBL/GenBank/DDBJ whole genome shotgun (WGS) entry which is preliminary data.</text>
</comment>
<protein>
    <submittedName>
        <fullName evidence="2">Uncharacterized protein</fullName>
    </submittedName>
</protein>
<dbReference type="AlphaFoldDB" id="A0A4Y2E1Y5"/>
<evidence type="ECO:0000313" key="3">
    <source>
        <dbReference type="Proteomes" id="UP000499080"/>
    </source>
</evidence>